<dbReference type="Proteomes" id="UP000442535">
    <property type="component" value="Unassembled WGS sequence"/>
</dbReference>
<organism evidence="1 2">
    <name type="scientific">Mobiluncus porci</name>
    <dbReference type="NCBI Taxonomy" id="2652278"/>
    <lineage>
        <taxon>Bacteria</taxon>
        <taxon>Bacillati</taxon>
        <taxon>Actinomycetota</taxon>
        <taxon>Actinomycetes</taxon>
        <taxon>Actinomycetales</taxon>
        <taxon>Actinomycetaceae</taxon>
        <taxon>Mobiluncus</taxon>
    </lineage>
</organism>
<reference evidence="1 2" key="1">
    <citation type="submission" date="2019-08" db="EMBL/GenBank/DDBJ databases">
        <title>In-depth cultivation of the pig gut microbiome towards novel bacterial diversity and tailored functional studies.</title>
        <authorList>
            <person name="Wylensek D."/>
            <person name="Hitch T.C.A."/>
            <person name="Clavel T."/>
        </authorList>
    </citation>
    <scope>NUCLEOTIDE SEQUENCE [LARGE SCALE GENOMIC DNA]</scope>
    <source>
        <strain evidence="1 2">RF-GAM-744-WT-7</strain>
    </source>
</reference>
<gene>
    <name evidence="1" type="ORF">FYJ63_04490</name>
</gene>
<evidence type="ECO:0000313" key="2">
    <source>
        <dbReference type="Proteomes" id="UP000442535"/>
    </source>
</evidence>
<evidence type="ECO:0000313" key="1">
    <source>
        <dbReference type="EMBL" id="MST49493.1"/>
    </source>
</evidence>
<accession>A0A7K0K1Y8</accession>
<comment type="caution">
    <text evidence="1">The sequence shown here is derived from an EMBL/GenBank/DDBJ whole genome shotgun (WGS) entry which is preliminary data.</text>
</comment>
<dbReference type="AlphaFoldDB" id="A0A7K0K1Y8"/>
<keyword evidence="2" id="KW-1185">Reference proteome</keyword>
<dbReference type="EMBL" id="VUMY01000006">
    <property type="protein sequence ID" value="MST49493.1"/>
    <property type="molecule type" value="Genomic_DNA"/>
</dbReference>
<protein>
    <recommendedName>
        <fullName evidence="3">Phage gp6-like head-tail connector protein</fullName>
    </recommendedName>
</protein>
<proteinExistence type="predicted"/>
<dbReference type="RefSeq" id="WP_154544190.1">
    <property type="nucleotide sequence ID" value="NZ_VUMY01000006.1"/>
</dbReference>
<evidence type="ECO:0008006" key="3">
    <source>
        <dbReference type="Google" id="ProtNLM"/>
    </source>
</evidence>
<sequence length="118" mass="12300">MLPAASTLTEPTIQIGASSLASHMGAGASLETDALRAVWLEGYEMIRAWCGDQGETVPGAILNRAILEVASELWARRSAPGGILAQYADLGAAPVRLARDPMLGARPLLAPYLKAGMA</sequence>
<name>A0A7K0K1Y8_9ACTO</name>